<sequence>MEQKILVAESSTAGAQSVDRALGLLSRIARQTGGSSLADLTEHCGLNKPTARRLLLALINAGMVEQSPANHYYHLGPEAYLLGHRASEQHNLMRLATCNVARLAQLTEDAACLSIRRGHFSLCLYREDGAYPIRTHALQQGAYHPLGVGAGSLAMLAALPDDEIAHILEAQRTHLEEHYPQLIPTHLSALVNQTREQGFAINPGLVFTDSWGIGIALHWPDGVLAGSLSLAAIESRMQEPRRSQTLVPKLQEEALAIERLLAAEFSRHQKPSAPLARSKQ</sequence>
<dbReference type="Gene3D" id="3.30.450.40">
    <property type="match status" value="1"/>
</dbReference>
<keyword evidence="2" id="KW-0238">DNA-binding</keyword>
<reference evidence="6" key="1">
    <citation type="submission" date="2021-11" db="EMBL/GenBank/DDBJ databases">
        <title>Halomonas sp., isolated from a coastal aquaculture zone in Dongshan Bay.</title>
        <authorList>
            <person name="Lin W."/>
        </authorList>
    </citation>
    <scope>NUCLEOTIDE SEQUENCE</scope>
    <source>
        <strain evidence="6">Yzlin-01</strain>
    </source>
</reference>
<evidence type="ECO:0000313" key="6">
    <source>
        <dbReference type="EMBL" id="MCS2611178.1"/>
    </source>
</evidence>
<protein>
    <submittedName>
        <fullName evidence="6">IclR family transcriptional regulator</fullName>
    </submittedName>
</protein>
<dbReference type="PROSITE" id="PS51077">
    <property type="entry name" value="HTH_ICLR"/>
    <property type="match status" value="1"/>
</dbReference>
<organism evidence="6 7">
    <name type="scientific">Halomonas dongshanensis</name>
    <dbReference type="NCBI Taxonomy" id="2890835"/>
    <lineage>
        <taxon>Bacteria</taxon>
        <taxon>Pseudomonadati</taxon>
        <taxon>Pseudomonadota</taxon>
        <taxon>Gammaproteobacteria</taxon>
        <taxon>Oceanospirillales</taxon>
        <taxon>Halomonadaceae</taxon>
        <taxon>Halomonas</taxon>
    </lineage>
</organism>
<dbReference type="InterPro" id="IPR036390">
    <property type="entry name" value="WH_DNA-bd_sf"/>
</dbReference>
<evidence type="ECO:0000256" key="1">
    <source>
        <dbReference type="ARBA" id="ARBA00023015"/>
    </source>
</evidence>
<keyword evidence="1" id="KW-0805">Transcription regulation</keyword>
<comment type="caution">
    <text evidence="6">The sequence shown here is derived from an EMBL/GenBank/DDBJ whole genome shotgun (WGS) entry which is preliminary data.</text>
</comment>
<gene>
    <name evidence="6" type="ORF">LLY24_17845</name>
</gene>
<feature type="domain" description="HTH iclR-type" evidence="4">
    <location>
        <begin position="15"/>
        <end position="77"/>
    </location>
</feature>
<dbReference type="Pfam" id="PF01614">
    <property type="entry name" value="IclR_C"/>
    <property type="match status" value="1"/>
</dbReference>
<name>A0ABT2EIJ5_9GAMM</name>
<feature type="domain" description="IclR-ED" evidence="5">
    <location>
        <begin position="78"/>
        <end position="263"/>
    </location>
</feature>
<proteinExistence type="predicted"/>
<evidence type="ECO:0000256" key="2">
    <source>
        <dbReference type="ARBA" id="ARBA00023125"/>
    </source>
</evidence>
<dbReference type="SMART" id="SM00346">
    <property type="entry name" value="HTH_ICLR"/>
    <property type="match status" value="1"/>
</dbReference>
<dbReference type="PROSITE" id="PS51078">
    <property type="entry name" value="ICLR_ED"/>
    <property type="match status" value="1"/>
</dbReference>
<dbReference type="EMBL" id="JAJISC010000010">
    <property type="protein sequence ID" value="MCS2611178.1"/>
    <property type="molecule type" value="Genomic_DNA"/>
</dbReference>
<dbReference type="Proteomes" id="UP001165542">
    <property type="component" value="Unassembled WGS sequence"/>
</dbReference>
<evidence type="ECO:0000256" key="3">
    <source>
        <dbReference type="ARBA" id="ARBA00023163"/>
    </source>
</evidence>
<dbReference type="RefSeq" id="WP_259037676.1">
    <property type="nucleotide sequence ID" value="NZ_JAJISC010000010.1"/>
</dbReference>
<dbReference type="InterPro" id="IPR014757">
    <property type="entry name" value="Tscrpt_reg_IclR_C"/>
</dbReference>
<evidence type="ECO:0000259" key="4">
    <source>
        <dbReference type="PROSITE" id="PS51077"/>
    </source>
</evidence>
<dbReference type="PANTHER" id="PTHR30136">
    <property type="entry name" value="HELIX-TURN-HELIX TRANSCRIPTIONAL REGULATOR, ICLR FAMILY"/>
    <property type="match status" value="1"/>
</dbReference>
<dbReference type="InterPro" id="IPR029016">
    <property type="entry name" value="GAF-like_dom_sf"/>
</dbReference>
<evidence type="ECO:0000259" key="5">
    <source>
        <dbReference type="PROSITE" id="PS51078"/>
    </source>
</evidence>
<keyword evidence="3" id="KW-0804">Transcription</keyword>
<dbReference type="InterPro" id="IPR050707">
    <property type="entry name" value="HTH_MetabolicPath_Reg"/>
</dbReference>
<dbReference type="InterPro" id="IPR036388">
    <property type="entry name" value="WH-like_DNA-bd_sf"/>
</dbReference>
<dbReference type="Gene3D" id="1.10.10.10">
    <property type="entry name" value="Winged helix-like DNA-binding domain superfamily/Winged helix DNA-binding domain"/>
    <property type="match status" value="1"/>
</dbReference>
<accession>A0ABT2EIJ5</accession>
<dbReference type="InterPro" id="IPR005471">
    <property type="entry name" value="Tscrpt_reg_IclR_N"/>
</dbReference>
<dbReference type="SUPFAM" id="SSF46785">
    <property type="entry name" value="Winged helix' DNA-binding domain"/>
    <property type="match status" value="1"/>
</dbReference>
<evidence type="ECO:0000313" key="7">
    <source>
        <dbReference type="Proteomes" id="UP001165542"/>
    </source>
</evidence>
<dbReference type="Pfam" id="PF09339">
    <property type="entry name" value="HTH_IclR"/>
    <property type="match status" value="1"/>
</dbReference>
<dbReference type="SUPFAM" id="SSF55781">
    <property type="entry name" value="GAF domain-like"/>
    <property type="match status" value="1"/>
</dbReference>
<dbReference type="PANTHER" id="PTHR30136:SF39">
    <property type="entry name" value="TRANSCRIPTIONAL REGULATORY PROTEIN"/>
    <property type="match status" value="1"/>
</dbReference>
<keyword evidence="7" id="KW-1185">Reference proteome</keyword>